<evidence type="ECO:0000313" key="1">
    <source>
        <dbReference type="EMBL" id="KAJ3474403.1"/>
    </source>
</evidence>
<comment type="caution">
    <text evidence="1">The sequence shown here is derived from an EMBL/GenBank/DDBJ whole genome shotgun (WGS) entry which is preliminary data.</text>
</comment>
<gene>
    <name evidence="1" type="ORF">NLI96_g12475</name>
</gene>
<accession>A0AAD5UUJ0</accession>
<dbReference type="Proteomes" id="UP001212997">
    <property type="component" value="Unassembled WGS sequence"/>
</dbReference>
<protein>
    <submittedName>
        <fullName evidence="1">Uncharacterized protein</fullName>
    </submittedName>
</protein>
<dbReference type="EMBL" id="JANAWD010001071">
    <property type="protein sequence ID" value="KAJ3474403.1"/>
    <property type="molecule type" value="Genomic_DNA"/>
</dbReference>
<keyword evidence="2" id="KW-1185">Reference proteome</keyword>
<evidence type="ECO:0000313" key="2">
    <source>
        <dbReference type="Proteomes" id="UP001212997"/>
    </source>
</evidence>
<reference evidence="1" key="1">
    <citation type="submission" date="2022-07" db="EMBL/GenBank/DDBJ databases">
        <title>Genome Sequence of Physisporinus lineatus.</title>
        <authorList>
            <person name="Buettner E."/>
        </authorList>
    </citation>
    <scope>NUCLEOTIDE SEQUENCE</scope>
    <source>
        <strain evidence="1">VT162</strain>
    </source>
</reference>
<sequence>MNALTLTWKPNNAYSKQPWARLALEIKVLNQGWLIPQGAAEVKLTTAHSNRADRRLHSTVTYLDQQGDKLGRCGHIYITKEELEEAKRAWMASIQDGKEV</sequence>
<dbReference type="AlphaFoldDB" id="A0AAD5UUJ0"/>
<organism evidence="1 2">
    <name type="scientific">Meripilus lineatus</name>
    <dbReference type="NCBI Taxonomy" id="2056292"/>
    <lineage>
        <taxon>Eukaryota</taxon>
        <taxon>Fungi</taxon>
        <taxon>Dikarya</taxon>
        <taxon>Basidiomycota</taxon>
        <taxon>Agaricomycotina</taxon>
        <taxon>Agaricomycetes</taxon>
        <taxon>Polyporales</taxon>
        <taxon>Meripilaceae</taxon>
        <taxon>Meripilus</taxon>
    </lineage>
</organism>
<name>A0AAD5UUJ0_9APHY</name>
<proteinExistence type="predicted"/>